<dbReference type="GO" id="GO:0071949">
    <property type="term" value="F:FAD binding"/>
    <property type="evidence" value="ECO:0007669"/>
    <property type="project" value="InterPro"/>
</dbReference>
<name>A0A147KC07_9BACI</name>
<dbReference type="InterPro" id="IPR050631">
    <property type="entry name" value="PheA/TfdB_FAD_monoxygenase"/>
</dbReference>
<accession>A0A147KC07</accession>
<feature type="domain" description="FAD-binding" evidence="2">
    <location>
        <begin position="4"/>
        <end position="321"/>
    </location>
</feature>
<dbReference type="STRING" id="1150625.Q75_01185"/>
<evidence type="ECO:0000313" key="3">
    <source>
        <dbReference type="EMBL" id="KUP09089.1"/>
    </source>
</evidence>
<dbReference type="AlphaFoldDB" id="A0A147KC07"/>
<dbReference type="GO" id="GO:0016491">
    <property type="term" value="F:oxidoreductase activity"/>
    <property type="evidence" value="ECO:0007669"/>
    <property type="project" value="UniProtKB-KW"/>
</dbReference>
<gene>
    <name evidence="3" type="ORF">Q75_01185</name>
</gene>
<dbReference type="InterPro" id="IPR036188">
    <property type="entry name" value="FAD/NAD-bd_sf"/>
</dbReference>
<reference evidence="3 4" key="1">
    <citation type="journal article" date="2016" name="Front. Microbiol.">
        <title>Microevolution Analysis of Bacillus coahuilensis Unveils Differences in Phosphorus Acquisition Strategies and Their Regulation.</title>
        <authorList>
            <person name="Gomez-Lunar Z."/>
            <person name="Hernandez-Gonzalez I."/>
            <person name="Rodriguez-Torres M.D."/>
            <person name="Souza V."/>
            <person name="Olmedo-Alvarez G."/>
        </authorList>
    </citation>
    <scope>NUCLEOTIDE SEQUENCE [LARGE SCALE GENOMIC DNA]</scope>
    <source>
        <strain evidence="4">p1.1.43</strain>
    </source>
</reference>
<dbReference type="Pfam" id="PF01494">
    <property type="entry name" value="FAD_binding_3"/>
    <property type="match status" value="1"/>
</dbReference>
<protein>
    <submittedName>
        <fullName evidence="3">FAD-dependent oxidoreductase</fullName>
    </submittedName>
</protein>
<proteinExistence type="predicted"/>
<evidence type="ECO:0000313" key="4">
    <source>
        <dbReference type="Proteomes" id="UP000074108"/>
    </source>
</evidence>
<dbReference type="PANTHER" id="PTHR43476">
    <property type="entry name" value="3-(3-HYDROXY-PHENYL)PROPIONATE/3-HYDROXYCINNAMIC ACID HYDROXYLASE"/>
    <property type="match status" value="1"/>
</dbReference>
<comment type="caution">
    <text evidence="3">The sequence shown here is derived from an EMBL/GenBank/DDBJ whole genome shotgun (WGS) entry which is preliminary data.</text>
</comment>
<keyword evidence="4" id="KW-1185">Reference proteome</keyword>
<dbReference type="InterPro" id="IPR002938">
    <property type="entry name" value="FAD-bd"/>
</dbReference>
<evidence type="ECO:0000256" key="1">
    <source>
        <dbReference type="ARBA" id="ARBA00023002"/>
    </source>
</evidence>
<sequence>MKKKTSVFISGGGIGGLTIGLKLAKCGVDVTVVEKLPGPTPVYKGELLQPKSLDILDKLNLLNPTLENGHTIKELDLVEMTSRLKEIDTSVMKYDVIPSDYAYSLMIHHEKIKEIVRDEALKYPHFHYIPNSICKGFRENYAIVKKDKKEEIHVEADFFIGAEGRTSATRNEMGINVKESIYNHHFLTVTFPRPKDFTRGKIISTHDRFLGLFPLPNNEVRSVYLIPAGKYKELRKQSLDYVYKLYTDLVPELEGYVNKIDSWKKIQLMIPLAYHSSQYVQGNKAIIGDAAHTVHPMAGEGMNMAIQDGDVLGELLCDMYGQDKLHEDNLNWFPKVRKNRVKHQMQLSHLSALAYSYPYRPITWLRRKTLSRIEEDPVLHFKQMLNISGLGIWKESAVDRLSQTGIWPLRTKINQQKKEAKLFANSDDYPWKQEGLV</sequence>
<dbReference type="Gene3D" id="3.50.50.60">
    <property type="entry name" value="FAD/NAD(P)-binding domain"/>
    <property type="match status" value="1"/>
</dbReference>
<dbReference type="OrthoDB" id="9766816at2"/>
<dbReference type="PRINTS" id="PR00420">
    <property type="entry name" value="RNGMNOXGNASE"/>
</dbReference>
<keyword evidence="1" id="KW-0560">Oxidoreductase</keyword>
<dbReference type="SUPFAM" id="SSF51905">
    <property type="entry name" value="FAD/NAD(P)-binding domain"/>
    <property type="match status" value="1"/>
</dbReference>
<dbReference type="PATRIC" id="fig|1150625.3.peg.246"/>
<organism evidence="3 4">
    <name type="scientific">Bacillus coahuilensis p1.1.43</name>
    <dbReference type="NCBI Taxonomy" id="1150625"/>
    <lineage>
        <taxon>Bacteria</taxon>
        <taxon>Bacillati</taxon>
        <taxon>Bacillota</taxon>
        <taxon>Bacilli</taxon>
        <taxon>Bacillales</taxon>
        <taxon>Bacillaceae</taxon>
        <taxon>Bacillus</taxon>
    </lineage>
</organism>
<evidence type="ECO:0000259" key="2">
    <source>
        <dbReference type="Pfam" id="PF01494"/>
    </source>
</evidence>
<dbReference type="EMBL" id="LDYG01000003">
    <property type="protein sequence ID" value="KUP09089.1"/>
    <property type="molecule type" value="Genomic_DNA"/>
</dbReference>
<dbReference type="RefSeq" id="WP_010171113.1">
    <property type="nucleotide sequence ID" value="NZ_LDYG01000003.1"/>
</dbReference>
<dbReference type="Proteomes" id="UP000074108">
    <property type="component" value="Unassembled WGS sequence"/>
</dbReference>
<dbReference type="PANTHER" id="PTHR43476:SF5">
    <property type="entry name" value="FAD-DEPENDENT MONOOXYGENASE"/>
    <property type="match status" value="1"/>
</dbReference>